<feature type="compositionally biased region" description="Basic residues" evidence="1">
    <location>
        <begin position="22"/>
        <end position="31"/>
    </location>
</feature>
<gene>
    <name evidence="2" type="ORF">RRF57_001473</name>
</gene>
<protein>
    <submittedName>
        <fullName evidence="2">Uncharacterized protein</fullName>
    </submittedName>
</protein>
<proteinExistence type="predicted"/>
<dbReference type="Proteomes" id="UP001305414">
    <property type="component" value="Unassembled WGS sequence"/>
</dbReference>
<dbReference type="EMBL" id="JAWHQM010000002">
    <property type="protein sequence ID" value="KAK5625757.1"/>
    <property type="molecule type" value="Genomic_DNA"/>
</dbReference>
<evidence type="ECO:0000313" key="3">
    <source>
        <dbReference type="Proteomes" id="UP001305414"/>
    </source>
</evidence>
<comment type="caution">
    <text evidence="2">The sequence shown here is derived from an EMBL/GenBank/DDBJ whole genome shotgun (WGS) entry which is preliminary data.</text>
</comment>
<reference evidence="2 3" key="1">
    <citation type="submission" date="2023-10" db="EMBL/GenBank/DDBJ databases">
        <title>Draft genome sequence of Xylaria bambusicola isolate GMP-LS, the root and basal stem rot pathogen of sugarcane in Indonesia.</title>
        <authorList>
            <person name="Selvaraj P."/>
            <person name="Muralishankar V."/>
            <person name="Muruganantham S."/>
            <person name="Sp S."/>
            <person name="Haryani S."/>
            <person name="Lau K.J.X."/>
            <person name="Naqvi N.I."/>
        </authorList>
    </citation>
    <scope>NUCLEOTIDE SEQUENCE [LARGE SCALE GENOMIC DNA]</scope>
    <source>
        <strain evidence="2">GMP-LS</strain>
    </source>
</reference>
<accession>A0AAN7Z0S8</accession>
<organism evidence="2 3">
    <name type="scientific">Xylaria bambusicola</name>
    <dbReference type="NCBI Taxonomy" id="326684"/>
    <lineage>
        <taxon>Eukaryota</taxon>
        <taxon>Fungi</taxon>
        <taxon>Dikarya</taxon>
        <taxon>Ascomycota</taxon>
        <taxon>Pezizomycotina</taxon>
        <taxon>Sordariomycetes</taxon>
        <taxon>Xylariomycetidae</taxon>
        <taxon>Xylariales</taxon>
        <taxon>Xylariaceae</taxon>
        <taxon>Xylaria</taxon>
    </lineage>
</organism>
<evidence type="ECO:0000256" key="1">
    <source>
        <dbReference type="SAM" id="MobiDB-lite"/>
    </source>
</evidence>
<evidence type="ECO:0000313" key="2">
    <source>
        <dbReference type="EMBL" id="KAK5625757.1"/>
    </source>
</evidence>
<sequence length="88" mass="10265">MESDSFCFDFGPKRPQTSPSGIHRHPPKSRAPKISIKLMLEAYEANWKMRDSGPQPRRWVFHVNDEAKERCSSKTPWRVPMLVPVKIM</sequence>
<dbReference type="AlphaFoldDB" id="A0AAN7Z0S8"/>
<feature type="region of interest" description="Disordered" evidence="1">
    <location>
        <begin position="1"/>
        <end position="31"/>
    </location>
</feature>
<keyword evidence="3" id="KW-1185">Reference proteome</keyword>
<name>A0AAN7Z0S8_9PEZI</name>